<sequence>MPPELEPVTSHRSMDVERRRRANTLERKMRDPTSICNVDCLLDTVSALVSDCDHDSLRRLKNIEQYAAKYKPLALQINQLRMNVEDFDFIKLIGAGAFGEVQLVRHKSSSQVYAMKRLSKFEMMKRPDSAFFWEERHIMAHANSEWIVQLHFAFQMENSDGADNLATHSTVELRADAPEFVPISKMKPSTNNEDDVDFNELKKMFEALDEEKAQGIPWEGFPQSTEIPSSGAEVVLSNDVDNISVSLSINEDRSMENPTQISVFTTPSSVSLDSPPPVARRLVSKEMRREQKRIRAVDALNLAEQRRMWGHLVTCPEQGDENSEPAPSRSPIRFKPEKIVQVDRFRAAKREQIEKALLEIANELEEQERENREPIEPWTPNESEQSATMMEQPKKMTKMEDQPAEAWKTNQETNSMSLSSPVDGEKRTGDLTCFQQMNNQNPFNDKIVQRYSIKQLLDLKSQSEELKDPNVIQILKQFGLLSH</sequence>
<dbReference type="FunFam" id="3.30.200.20:FF:001209">
    <property type="entry name" value="Serine/threonine-protein kinase MRCK beta"/>
    <property type="match status" value="1"/>
</dbReference>
<dbReference type="GO" id="GO:0048598">
    <property type="term" value="P:embryonic morphogenesis"/>
    <property type="evidence" value="ECO:0007669"/>
    <property type="project" value="TreeGrafter"/>
</dbReference>
<name>A0A9P9YAG2_9MUSC</name>
<feature type="domain" description="Protein kinase" evidence="3">
    <location>
        <begin position="87"/>
        <end position="308"/>
    </location>
</feature>
<evidence type="ECO:0000256" key="1">
    <source>
        <dbReference type="PROSITE-ProRule" id="PRU10141"/>
    </source>
</evidence>
<dbReference type="Proteomes" id="UP001059596">
    <property type="component" value="Unassembled WGS sequence"/>
</dbReference>
<organism evidence="4 5">
    <name type="scientific">Drosophila gunungcola</name>
    <name type="common">fruit fly</name>
    <dbReference type="NCBI Taxonomy" id="103775"/>
    <lineage>
        <taxon>Eukaryota</taxon>
        <taxon>Metazoa</taxon>
        <taxon>Ecdysozoa</taxon>
        <taxon>Arthropoda</taxon>
        <taxon>Hexapoda</taxon>
        <taxon>Insecta</taxon>
        <taxon>Pterygota</taxon>
        <taxon>Neoptera</taxon>
        <taxon>Endopterygota</taxon>
        <taxon>Diptera</taxon>
        <taxon>Brachycera</taxon>
        <taxon>Muscomorpha</taxon>
        <taxon>Ephydroidea</taxon>
        <taxon>Drosophilidae</taxon>
        <taxon>Drosophila</taxon>
        <taxon>Sophophora</taxon>
    </lineage>
</organism>
<dbReference type="InterPro" id="IPR011009">
    <property type="entry name" value="Kinase-like_dom_sf"/>
</dbReference>
<dbReference type="GO" id="GO:0031032">
    <property type="term" value="P:actomyosin structure organization"/>
    <property type="evidence" value="ECO:0007669"/>
    <property type="project" value="TreeGrafter"/>
</dbReference>
<dbReference type="GO" id="GO:0072518">
    <property type="term" value="F:Rho-dependent protein serine/threonine kinase activity"/>
    <property type="evidence" value="ECO:0007669"/>
    <property type="project" value="TreeGrafter"/>
</dbReference>
<keyword evidence="1" id="KW-0547">Nucleotide-binding</keyword>
<dbReference type="GO" id="GO:0000281">
    <property type="term" value="P:mitotic cytokinesis"/>
    <property type="evidence" value="ECO:0007669"/>
    <property type="project" value="TreeGrafter"/>
</dbReference>
<dbReference type="GO" id="GO:0005856">
    <property type="term" value="C:cytoskeleton"/>
    <property type="evidence" value="ECO:0007669"/>
    <property type="project" value="TreeGrafter"/>
</dbReference>
<feature type="binding site" evidence="1">
    <location>
        <position position="116"/>
    </location>
    <ligand>
        <name>ATP</name>
        <dbReference type="ChEBI" id="CHEBI:30616"/>
    </ligand>
</feature>
<dbReference type="PROSITE" id="PS00107">
    <property type="entry name" value="PROTEIN_KINASE_ATP"/>
    <property type="match status" value="1"/>
</dbReference>
<dbReference type="PANTHER" id="PTHR22988:SF73">
    <property type="entry name" value="RHO-ASSOCIATED PROTEIN KINASE"/>
    <property type="match status" value="1"/>
</dbReference>
<dbReference type="InterPro" id="IPR050839">
    <property type="entry name" value="Rho-assoc_Ser/Thr_Kinase"/>
</dbReference>
<dbReference type="SMART" id="SM00220">
    <property type="entry name" value="S_TKc"/>
    <property type="match status" value="1"/>
</dbReference>
<proteinExistence type="predicted"/>
<feature type="compositionally biased region" description="Polar residues" evidence="2">
    <location>
        <begin position="380"/>
        <end position="389"/>
    </location>
</feature>
<feature type="region of interest" description="Disordered" evidence="2">
    <location>
        <begin position="365"/>
        <end position="425"/>
    </location>
</feature>
<reference evidence="4" key="1">
    <citation type="journal article" date="2023" name="Genome Biol. Evol.">
        <title>Long-read-based Genome Assembly of Drosophila gunungcola Reveals Fewer Chemosensory Genes in Flower-breeding Species.</title>
        <authorList>
            <person name="Negi A."/>
            <person name="Liao B.Y."/>
            <person name="Yeh S.D."/>
        </authorList>
    </citation>
    <scope>NUCLEOTIDE SEQUENCE</scope>
    <source>
        <strain evidence="4">Sukarami</strain>
    </source>
</reference>
<protein>
    <recommendedName>
        <fullName evidence="3">Protein kinase domain-containing protein</fullName>
    </recommendedName>
</protein>
<dbReference type="SUPFAM" id="SSF56112">
    <property type="entry name" value="Protein kinase-like (PK-like)"/>
    <property type="match status" value="1"/>
</dbReference>
<gene>
    <name evidence="4" type="ORF">M5D96_013922</name>
</gene>
<dbReference type="GO" id="GO:1901888">
    <property type="term" value="P:regulation of cell junction assembly"/>
    <property type="evidence" value="ECO:0007669"/>
    <property type="project" value="TreeGrafter"/>
</dbReference>
<feature type="region of interest" description="Disordered" evidence="2">
    <location>
        <begin position="1"/>
        <end position="25"/>
    </location>
</feature>
<keyword evidence="1" id="KW-0067">ATP-binding</keyword>
<dbReference type="GO" id="GO:0007266">
    <property type="term" value="P:Rho protein signal transduction"/>
    <property type="evidence" value="ECO:0007669"/>
    <property type="project" value="TreeGrafter"/>
</dbReference>
<feature type="compositionally biased region" description="Basic and acidic residues" evidence="2">
    <location>
        <begin position="12"/>
        <end position="25"/>
    </location>
</feature>
<evidence type="ECO:0000256" key="2">
    <source>
        <dbReference type="SAM" id="MobiDB-lite"/>
    </source>
</evidence>
<evidence type="ECO:0000259" key="3">
    <source>
        <dbReference type="SMART" id="SM00220"/>
    </source>
</evidence>
<dbReference type="EMBL" id="JAMKOV010000149">
    <property type="protein sequence ID" value="KAI8033318.1"/>
    <property type="molecule type" value="Genomic_DNA"/>
</dbReference>
<evidence type="ECO:0000313" key="5">
    <source>
        <dbReference type="Proteomes" id="UP001059596"/>
    </source>
</evidence>
<dbReference type="InterPro" id="IPR017441">
    <property type="entry name" value="Protein_kinase_ATP_BS"/>
</dbReference>
<dbReference type="AlphaFoldDB" id="A0A9P9YAG2"/>
<comment type="caution">
    <text evidence="4">The sequence shown here is derived from an EMBL/GenBank/DDBJ whole genome shotgun (WGS) entry which is preliminary data.</text>
</comment>
<dbReference type="GO" id="GO:0005524">
    <property type="term" value="F:ATP binding"/>
    <property type="evidence" value="ECO:0007669"/>
    <property type="project" value="UniProtKB-UniRule"/>
</dbReference>
<keyword evidence="5" id="KW-1185">Reference proteome</keyword>
<feature type="compositionally biased region" description="Polar residues" evidence="2">
    <location>
        <begin position="408"/>
        <end position="420"/>
    </location>
</feature>
<dbReference type="PANTHER" id="PTHR22988">
    <property type="entry name" value="MYOTONIC DYSTROPHY S/T KINASE-RELATED"/>
    <property type="match status" value="1"/>
</dbReference>
<evidence type="ECO:0000313" key="4">
    <source>
        <dbReference type="EMBL" id="KAI8033318.1"/>
    </source>
</evidence>
<dbReference type="Gene3D" id="3.30.200.20">
    <property type="entry name" value="Phosphorylase Kinase, domain 1"/>
    <property type="match status" value="1"/>
</dbReference>
<dbReference type="InterPro" id="IPR000719">
    <property type="entry name" value="Prot_kinase_dom"/>
</dbReference>
<dbReference type="GO" id="GO:0005737">
    <property type="term" value="C:cytoplasm"/>
    <property type="evidence" value="ECO:0007669"/>
    <property type="project" value="TreeGrafter"/>
</dbReference>
<feature type="compositionally biased region" description="Basic and acidic residues" evidence="2">
    <location>
        <begin position="392"/>
        <end position="401"/>
    </location>
</feature>
<dbReference type="Pfam" id="PF00069">
    <property type="entry name" value="Pkinase"/>
    <property type="match status" value="1"/>
</dbReference>
<dbReference type="GO" id="GO:0030866">
    <property type="term" value="P:cortical actin cytoskeleton organization"/>
    <property type="evidence" value="ECO:0007669"/>
    <property type="project" value="TreeGrafter"/>
</dbReference>
<accession>A0A9P9YAG2</accession>